<dbReference type="AlphaFoldDB" id="G0MWB7"/>
<feature type="region of interest" description="Disordered" evidence="1">
    <location>
        <begin position="165"/>
        <end position="201"/>
    </location>
</feature>
<sequence>MNKFAGPIRNLLLPTATELKNYLMNGYYASGANPYHHYGQNENFPNGMTYYMSPQQSNPQHGQNFTQSAPLFAFVPQPVPYGGYNQHQYAPPPQYQEQQLYQHNQNELPDFEQVQQSSNNNEKLCAPCRTIIKKRLIPVLHELGCLDQLDFNGMSDQCATEAIDTEEDKYTDHELETTNSNKNNVDGEIQPSNATAASHQPVETEDFHENLPATLATEAARHQSNEEMEVGTGVLEAATQDFVPQPPEGTVDQDTVEEQEDQQIVLHELAEMETSNPSKTNVIDAAVEEPEFDINEIEFGYTPDPSVETSSSSPGMSVEEVVAFNENEYVEEFPSLAHMLKKEKSIEKKEQTAERHETAAPPAARKHQRKPKRFITQSDLCASSDAPTIQFSTSHNSHKMQSKRARSSSRGRGMGCRASKTNEKKPPCFPVTINSNIFKPAVKADLYVPVPPQKDTTVENGMKYLNFPGQRYMSKAERRQLNGEKAQRQQQATSKIMPLELTSLPRQFNAINDGEQSEKCPSLLTSENKSDVVNSLSVNSQELEFEGNQDTQVFHKSEEASAENWTPDVRNLGENQPVNDQPPLMYESKADQVEVLSAKDRKLIFNSNLRLQKKTRKSVTENTEGEPSNVPPPANPKTSTSWTEKTTTSNSTMNNIESTSSAPMLPLSTKDDIPDCKHMELDVSQEMRMYWNAIKKCRYAYLAFNIPNVALDLFKDDTTNLGMQILQKLQQNPAVDCRLRYYNKNHSVLWQMRMLAFQQVKNDHGRTMKLFELCQSEQNNINVQDIAALNSLGLSDEHVNRCYPAMVSAIAKTYARREYGTYEITPEYIKKHVETGFDDKYLVHFCNYINRQLRRRYFDDGIAEKNRRETLLSEISQVCDDGSELLKCNTQRCKTAFRGMSQVLKKKGFKEAANLLDFLRKINS</sequence>
<feature type="compositionally biased region" description="Basic and acidic residues" evidence="1">
    <location>
        <begin position="344"/>
        <end position="358"/>
    </location>
</feature>
<evidence type="ECO:0000256" key="1">
    <source>
        <dbReference type="SAM" id="MobiDB-lite"/>
    </source>
</evidence>
<feature type="region of interest" description="Disordered" evidence="1">
    <location>
        <begin position="562"/>
        <end position="583"/>
    </location>
</feature>
<gene>
    <name evidence="2" type="ORF">CAEBREN_12588</name>
</gene>
<keyword evidence="3" id="KW-1185">Reference proteome</keyword>
<dbReference type="HOGENOM" id="CLU_289218_0_0_1"/>
<proteinExistence type="predicted"/>
<feature type="compositionally biased region" description="Low complexity" evidence="1">
    <location>
        <begin position="410"/>
        <end position="419"/>
    </location>
</feature>
<dbReference type="EMBL" id="GL379816">
    <property type="protein sequence ID" value="EGT45875.1"/>
    <property type="molecule type" value="Genomic_DNA"/>
</dbReference>
<reference evidence="3" key="1">
    <citation type="submission" date="2011-07" db="EMBL/GenBank/DDBJ databases">
        <authorList>
            <consortium name="Caenorhabditis brenneri Sequencing and Analysis Consortium"/>
            <person name="Wilson R.K."/>
        </authorList>
    </citation>
    <scope>NUCLEOTIDE SEQUENCE [LARGE SCALE GENOMIC DNA]</scope>
    <source>
        <strain evidence="3">PB2801</strain>
    </source>
</reference>
<feature type="compositionally biased region" description="Low complexity" evidence="1">
    <location>
        <begin position="638"/>
        <end position="661"/>
    </location>
</feature>
<feature type="compositionally biased region" description="Basic residues" evidence="1">
    <location>
        <begin position="396"/>
        <end position="409"/>
    </location>
</feature>
<dbReference type="InParanoid" id="G0MWB7"/>
<name>G0MWB7_CAEBE</name>
<organism evidence="3">
    <name type="scientific">Caenorhabditis brenneri</name>
    <name type="common">Nematode worm</name>
    <dbReference type="NCBI Taxonomy" id="135651"/>
    <lineage>
        <taxon>Eukaryota</taxon>
        <taxon>Metazoa</taxon>
        <taxon>Ecdysozoa</taxon>
        <taxon>Nematoda</taxon>
        <taxon>Chromadorea</taxon>
        <taxon>Rhabditida</taxon>
        <taxon>Rhabditina</taxon>
        <taxon>Rhabditomorpha</taxon>
        <taxon>Rhabditoidea</taxon>
        <taxon>Rhabditidae</taxon>
        <taxon>Peloderinae</taxon>
        <taxon>Caenorhabditis</taxon>
    </lineage>
</organism>
<dbReference type="Proteomes" id="UP000008068">
    <property type="component" value="Unassembled WGS sequence"/>
</dbReference>
<evidence type="ECO:0000313" key="2">
    <source>
        <dbReference type="EMBL" id="EGT45875.1"/>
    </source>
</evidence>
<feature type="compositionally biased region" description="Polar residues" evidence="1">
    <location>
        <begin position="177"/>
        <end position="198"/>
    </location>
</feature>
<evidence type="ECO:0000313" key="3">
    <source>
        <dbReference type="Proteomes" id="UP000008068"/>
    </source>
</evidence>
<feature type="region of interest" description="Disordered" evidence="1">
    <location>
        <begin position="344"/>
        <end position="371"/>
    </location>
</feature>
<feature type="region of interest" description="Disordered" evidence="1">
    <location>
        <begin position="390"/>
        <end position="422"/>
    </location>
</feature>
<feature type="region of interest" description="Disordered" evidence="1">
    <location>
        <begin position="614"/>
        <end position="671"/>
    </location>
</feature>
<protein>
    <submittedName>
        <fullName evidence="2">Uncharacterized protein</fullName>
    </submittedName>
</protein>
<accession>G0MWB7</accession>